<dbReference type="PANTHER" id="PTHR43877">
    <property type="entry name" value="AMINOALKYLPHOSPHONATE N-ACETYLTRANSFERASE-RELATED-RELATED"/>
    <property type="match status" value="1"/>
</dbReference>
<dbReference type="EMBL" id="CP060712">
    <property type="protein sequence ID" value="QNN50799.1"/>
    <property type="molecule type" value="Genomic_DNA"/>
</dbReference>
<dbReference type="PROSITE" id="PS51186">
    <property type="entry name" value="GNAT"/>
    <property type="match status" value="1"/>
</dbReference>
<dbReference type="GO" id="GO:0016747">
    <property type="term" value="F:acyltransferase activity, transferring groups other than amino-acyl groups"/>
    <property type="evidence" value="ECO:0007669"/>
    <property type="project" value="InterPro"/>
</dbReference>
<keyword evidence="2" id="KW-0012">Acyltransferase</keyword>
<reference evidence="5 6" key="1">
    <citation type="submission" date="2020-08" db="EMBL/GenBank/DDBJ databases">
        <title>Genome sequence of Phycicoccus endophyticus JCM 31784T.</title>
        <authorList>
            <person name="Hyun D.-W."/>
            <person name="Bae J.-W."/>
        </authorList>
    </citation>
    <scope>NUCLEOTIDE SEQUENCE [LARGE SCALE GENOMIC DNA]</scope>
    <source>
        <strain evidence="5 6">JCM 31784</strain>
    </source>
</reference>
<name>A0A7G9R5C4_9MICO</name>
<dbReference type="InterPro" id="IPR000182">
    <property type="entry name" value="GNAT_dom"/>
</dbReference>
<dbReference type="CDD" id="cd04301">
    <property type="entry name" value="NAT_SF"/>
    <property type="match status" value="1"/>
</dbReference>
<dbReference type="Pfam" id="PF00583">
    <property type="entry name" value="Acetyltransf_1"/>
    <property type="match status" value="1"/>
</dbReference>
<dbReference type="RefSeq" id="WP_166105301.1">
    <property type="nucleotide sequence ID" value="NZ_BMMY01000007.1"/>
</dbReference>
<evidence type="ECO:0000313" key="6">
    <source>
        <dbReference type="Proteomes" id="UP000515976"/>
    </source>
</evidence>
<evidence type="ECO:0000313" key="5">
    <source>
        <dbReference type="EMBL" id="QNN50799.1"/>
    </source>
</evidence>
<evidence type="ECO:0000256" key="2">
    <source>
        <dbReference type="ARBA" id="ARBA00023315"/>
    </source>
</evidence>
<feature type="region of interest" description="Disordered" evidence="3">
    <location>
        <begin position="1"/>
        <end position="23"/>
    </location>
</feature>
<dbReference type="InterPro" id="IPR016181">
    <property type="entry name" value="Acyl_CoA_acyltransferase"/>
</dbReference>
<evidence type="ECO:0000259" key="4">
    <source>
        <dbReference type="PROSITE" id="PS51186"/>
    </source>
</evidence>
<dbReference type="InterPro" id="IPR050832">
    <property type="entry name" value="Bact_Acetyltransf"/>
</dbReference>
<dbReference type="Gene3D" id="3.40.630.30">
    <property type="match status" value="1"/>
</dbReference>
<keyword evidence="1 5" id="KW-0808">Transferase</keyword>
<evidence type="ECO:0000256" key="3">
    <source>
        <dbReference type="SAM" id="MobiDB-lite"/>
    </source>
</evidence>
<proteinExistence type="predicted"/>
<protein>
    <submittedName>
        <fullName evidence="5">GNAT family N-acetyltransferase</fullName>
    </submittedName>
</protein>
<dbReference type="SUPFAM" id="SSF55729">
    <property type="entry name" value="Acyl-CoA N-acyltransferases (Nat)"/>
    <property type="match status" value="1"/>
</dbReference>
<evidence type="ECO:0000256" key="1">
    <source>
        <dbReference type="ARBA" id="ARBA00022679"/>
    </source>
</evidence>
<accession>A0A7G9R5C4</accession>
<organism evidence="5 6">
    <name type="scientific">Phycicoccus endophyticus</name>
    <dbReference type="NCBI Taxonomy" id="1690220"/>
    <lineage>
        <taxon>Bacteria</taxon>
        <taxon>Bacillati</taxon>
        <taxon>Actinomycetota</taxon>
        <taxon>Actinomycetes</taxon>
        <taxon>Micrococcales</taxon>
        <taxon>Intrasporangiaceae</taxon>
        <taxon>Phycicoccus</taxon>
    </lineage>
</organism>
<feature type="domain" description="N-acetyltransferase" evidence="4">
    <location>
        <begin position="16"/>
        <end position="164"/>
    </location>
</feature>
<sequence length="164" mass="17846">MPGPEAGVGAMPAPAYRVEPLDPSRPEDLGDLAALRTAWMLEQSPAGEDGFAQRLGAWWEAQQEARRAWVARSAAGPVGTAGLQVFTRMPRPGRPDACWAYVANVWTAPAHRRRGVGRLLMGAVLDWCRAEGMVRVVLNPSEVSVPLYRSLGFEPAADLMRLDL</sequence>
<dbReference type="KEGG" id="pei:H9L10_07725"/>
<dbReference type="AlphaFoldDB" id="A0A7G9R5C4"/>
<gene>
    <name evidence="5" type="ORF">H9L10_07725</name>
</gene>
<keyword evidence="6" id="KW-1185">Reference proteome</keyword>
<dbReference type="Proteomes" id="UP000515976">
    <property type="component" value="Chromosome"/>
</dbReference>